<dbReference type="InterPro" id="IPR036514">
    <property type="entry name" value="SGNH_hydro_sf"/>
</dbReference>
<dbReference type="SUPFAM" id="SSF53901">
    <property type="entry name" value="Thiolase-like"/>
    <property type="match status" value="2"/>
</dbReference>
<feature type="domain" description="Beta-ketoacyl-[acyl-carrier-protein] synthase III N-terminal" evidence="4">
    <location>
        <begin position="631"/>
        <end position="708"/>
    </location>
</feature>
<dbReference type="AlphaFoldDB" id="A0A8J3LID8"/>
<dbReference type="Gene3D" id="3.40.47.10">
    <property type="match status" value="2"/>
</dbReference>
<dbReference type="EMBL" id="BONJ01000019">
    <property type="protein sequence ID" value="GIG15055.1"/>
    <property type="molecule type" value="Genomic_DNA"/>
</dbReference>
<dbReference type="GO" id="GO:0044550">
    <property type="term" value="P:secondary metabolite biosynthetic process"/>
    <property type="evidence" value="ECO:0007669"/>
    <property type="project" value="TreeGrafter"/>
</dbReference>
<reference evidence="5" key="1">
    <citation type="submission" date="2021-01" db="EMBL/GenBank/DDBJ databases">
        <title>Whole genome shotgun sequence of Catellatospora methionotrophica NBRC 14553.</title>
        <authorList>
            <person name="Komaki H."/>
            <person name="Tamura T."/>
        </authorList>
    </citation>
    <scope>NUCLEOTIDE SEQUENCE</scope>
    <source>
        <strain evidence="5">NBRC 14553</strain>
    </source>
</reference>
<comment type="caution">
    <text evidence="5">The sequence shown here is derived from an EMBL/GenBank/DDBJ whole genome shotgun (WGS) entry which is preliminary data.</text>
</comment>
<dbReference type="Proteomes" id="UP000660339">
    <property type="component" value="Unassembled WGS sequence"/>
</dbReference>
<dbReference type="InterPro" id="IPR016039">
    <property type="entry name" value="Thiolase-like"/>
</dbReference>
<sequence length="862" mass="90222">MSTLTPHQQRSAWKQAVREAAPAVLRISLLASYTADQLVPYLGLPLHQAGLPARFHVGPFDQIIRQCLDDQGETAAAAPDVLVTAPRFEELGPAGPRWTPDLADIADAALAAAGRWQATLVFVLPALPDERDLGVGDTAAVAGTAALATQAREAVRAQLAGRPGVLLADAEDAIRDVGAARAHHPAMFALAKVPYTEELFAHLGGQLARLLAGRYGAGVRAVVVDADTLSGAPAAALRGPLRALARSGTRIGVCATDHAVWTGLAAHCPELVTHAAATAIHSGPADVRLAEVATSLGVPQGSAVLVTTDADLMPGRAVLLGPQPETWPATLAAAGLYDRPAPLVTGPAVVVAAPVEATPSPVSLDDFVANLNVVVDVHPAAGRLDKVAEVVARAKDFTLGNDQDAAAIAGYDGEVLAVSVRDRFGDYGLSGAVGLRRADGVCTVDLFSLSCPVLGRQVEDAVLAEITARADGADVVFRYRETAHNGAALTFLRGLPGTAAGQAGTLHALTWEQAAPARAPQRAAVPFGIVAIGQALPEPSQVAELAPAYTDELDRIRGWGYRTFHRAPDGVGLTDLAADAGRQALAEAGVAAEDVDLVVLAIADLAEYLYWDPAAATQARLGAHRAEAVLVNQACGGGVAAFDLVAGKFALHPGYRTALLIGANRVAEPYWNRMAMNTSIYSDGAAAAVLRRDHGGYRWLTTETISDGTYADFMRMDVGGAANPFLAGQPDQPHVRNPQDRLDAFFNGDVRAMYRFVSMIRARSREVVDRACATAGLTRADIARVIHFNDNGRQLADLAKDLDIALQHTNVEAALDHGHIGCADQLVTLRRLQAAGELNPGDVVALTSTSSGMHWICTLLQV</sequence>
<dbReference type="GO" id="GO:0006633">
    <property type="term" value="P:fatty acid biosynthetic process"/>
    <property type="evidence" value="ECO:0007669"/>
    <property type="project" value="InterPro"/>
</dbReference>
<dbReference type="RefSeq" id="WP_166379330.1">
    <property type="nucleotide sequence ID" value="NZ_BAAATT010000005.1"/>
</dbReference>
<evidence type="ECO:0000256" key="2">
    <source>
        <dbReference type="ARBA" id="ARBA00023315"/>
    </source>
</evidence>
<evidence type="ECO:0000313" key="6">
    <source>
        <dbReference type="Proteomes" id="UP000660339"/>
    </source>
</evidence>
<dbReference type="GO" id="GO:0004315">
    <property type="term" value="F:3-oxoacyl-[acyl-carrier-protein] synthase activity"/>
    <property type="evidence" value="ECO:0007669"/>
    <property type="project" value="InterPro"/>
</dbReference>
<protein>
    <submittedName>
        <fullName evidence="5">Uncharacterized protein</fullName>
    </submittedName>
</protein>
<dbReference type="PANTHER" id="PTHR34069">
    <property type="entry name" value="3-OXOACYL-[ACYL-CARRIER-PROTEIN] SYNTHASE 3"/>
    <property type="match status" value="1"/>
</dbReference>
<feature type="domain" description="Beta-ketoacyl-[acyl-carrier-protein] synthase III C-terminal" evidence="3">
    <location>
        <begin position="772"/>
        <end position="861"/>
    </location>
</feature>
<dbReference type="Gene3D" id="3.40.50.1110">
    <property type="entry name" value="SGNH hydrolase"/>
    <property type="match status" value="1"/>
</dbReference>
<proteinExistence type="predicted"/>
<dbReference type="InterPro" id="IPR013751">
    <property type="entry name" value="ACP_syn_III_N"/>
</dbReference>
<evidence type="ECO:0000259" key="3">
    <source>
        <dbReference type="Pfam" id="PF08541"/>
    </source>
</evidence>
<accession>A0A8J3LID8</accession>
<keyword evidence="2" id="KW-0012">Acyltransferase</keyword>
<gene>
    <name evidence="5" type="ORF">Cme02nite_33870</name>
</gene>
<dbReference type="InterPro" id="IPR013747">
    <property type="entry name" value="ACP_syn_III_C"/>
</dbReference>
<evidence type="ECO:0000256" key="1">
    <source>
        <dbReference type="ARBA" id="ARBA00022679"/>
    </source>
</evidence>
<dbReference type="PANTHER" id="PTHR34069:SF2">
    <property type="entry name" value="BETA-KETOACYL-[ACYL-CARRIER-PROTEIN] SYNTHASE III"/>
    <property type="match status" value="1"/>
</dbReference>
<dbReference type="Pfam" id="PF08541">
    <property type="entry name" value="ACP_syn_III_C"/>
    <property type="match status" value="1"/>
</dbReference>
<evidence type="ECO:0000259" key="4">
    <source>
        <dbReference type="Pfam" id="PF08545"/>
    </source>
</evidence>
<keyword evidence="6" id="KW-1185">Reference proteome</keyword>
<name>A0A8J3LID8_9ACTN</name>
<keyword evidence="1" id="KW-0808">Transferase</keyword>
<evidence type="ECO:0000313" key="5">
    <source>
        <dbReference type="EMBL" id="GIG15055.1"/>
    </source>
</evidence>
<dbReference type="Pfam" id="PF08545">
    <property type="entry name" value="ACP_syn_III"/>
    <property type="match status" value="1"/>
</dbReference>
<organism evidence="5 6">
    <name type="scientific">Catellatospora methionotrophica</name>
    <dbReference type="NCBI Taxonomy" id="121620"/>
    <lineage>
        <taxon>Bacteria</taxon>
        <taxon>Bacillati</taxon>
        <taxon>Actinomycetota</taxon>
        <taxon>Actinomycetes</taxon>
        <taxon>Micromonosporales</taxon>
        <taxon>Micromonosporaceae</taxon>
        <taxon>Catellatospora</taxon>
    </lineage>
</organism>